<feature type="domain" description="CRM" evidence="3">
    <location>
        <begin position="1"/>
        <end position="97"/>
    </location>
</feature>
<reference evidence="4 5" key="1">
    <citation type="submission" date="2011-11" db="EMBL/GenBank/DDBJ databases">
        <title>Improved High-Quality Draft sequence of Beggiatoa alba B18lD.</title>
        <authorList>
            <consortium name="US DOE Joint Genome Institute"/>
            <person name="Lucas S."/>
            <person name="Han J."/>
            <person name="Lapidus A."/>
            <person name="Cheng J.-F."/>
            <person name="Goodwin L."/>
            <person name="Pitluck S."/>
            <person name="Peters L."/>
            <person name="Mikhailova N."/>
            <person name="Held B."/>
            <person name="Detter J.C."/>
            <person name="Han C."/>
            <person name="Tapia R."/>
            <person name="Land M."/>
            <person name="Hauser L."/>
            <person name="Kyrpides N."/>
            <person name="Ivanova N."/>
            <person name="Pagani I."/>
            <person name="Samuel K."/>
            <person name="Teske A."/>
            <person name="Mueller J."/>
            <person name="Woyke T."/>
        </authorList>
    </citation>
    <scope>NUCLEOTIDE SEQUENCE [LARGE SCALE GENOMIC DNA]</scope>
    <source>
        <strain evidence="4 5">B18LD</strain>
    </source>
</reference>
<keyword evidence="5" id="KW-1185">Reference proteome</keyword>
<dbReference type="Gene3D" id="3.30.110.60">
    <property type="entry name" value="YhbY-like"/>
    <property type="match status" value="1"/>
</dbReference>
<evidence type="ECO:0000259" key="3">
    <source>
        <dbReference type="PROSITE" id="PS51295"/>
    </source>
</evidence>
<dbReference type="HOGENOM" id="CLU_095994_2_0_6"/>
<accession>I3CG21</accession>
<evidence type="ECO:0000313" key="4">
    <source>
        <dbReference type="EMBL" id="EIJ42564.1"/>
    </source>
</evidence>
<dbReference type="SUPFAM" id="SSF75471">
    <property type="entry name" value="YhbY-like"/>
    <property type="match status" value="1"/>
</dbReference>
<protein>
    <submittedName>
        <fullName evidence="4">Putative RNA-binding protein, YhbY family</fullName>
    </submittedName>
</protein>
<sequence>MSLTSHQTRYLRSIAHALKPVVMVGSKGITDALLAELDSALAAHELIKVSIASDDREERREITDALSKASGAEIVQLIGRTSVLYRPAQPARIILPKKA</sequence>
<proteinExistence type="predicted"/>
<name>I3CG21_9GAMM</name>
<dbReference type="PANTHER" id="PTHR40065:SF3">
    <property type="entry name" value="RNA-BINDING PROTEIN YHBY"/>
    <property type="match status" value="1"/>
</dbReference>
<dbReference type="InterPro" id="IPR001890">
    <property type="entry name" value="RNA-binding_CRM"/>
</dbReference>
<dbReference type="EMBL" id="JH600070">
    <property type="protein sequence ID" value="EIJ42564.1"/>
    <property type="molecule type" value="Genomic_DNA"/>
</dbReference>
<evidence type="ECO:0000256" key="2">
    <source>
        <dbReference type="PROSITE-ProRule" id="PRU00626"/>
    </source>
</evidence>
<gene>
    <name evidence="4" type="ORF">BegalDRAFT_1686</name>
</gene>
<dbReference type="InterPro" id="IPR017924">
    <property type="entry name" value="RNA-binding_YhbY"/>
</dbReference>
<dbReference type="AlphaFoldDB" id="I3CG21"/>
<dbReference type="STRING" id="395493.BegalDRAFT_1686"/>
<evidence type="ECO:0000313" key="5">
    <source>
        <dbReference type="Proteomes" id="UP000005744"/>
    </source>
</evidence>
<dbReference type="InterPro" id="IPR051925">
    <property type="entry name" value="RNA-binding_domain"/>
</dbReference>
<dbReference type="Proteomes" id="UP000005744">
    <property type="component" value="Unassembled WGS sequence"/>
</dbReference>
<keyword evidence="1 2" id="KW-0694">RNA-binding</keyword>
<dbReference type="GO" id="GO:0003723">
    <property type="term" value="F:RNA binding"/>
    <property type="evidence" value="ECO:0007669"/>
    <property type="project" value="UniProtKB-UniRule"/>
</dbReference>
<dbReference type="InterPro" id="IPR035920">
    <property type="entry name" value="YhbY-like_sf"/>
</dbReference>
<dbReference type="PROSITE" id="PS51295">
    <property type="entry name" value="CRM"/>
    <property type="match status" value="1"/>
</dbReference>
<evidence type="ECO:0000256" key="1">
    <source>
        <dbReference type="ARBA" id="ARBA00022884"/>
    </source>
</evidence>
<dbReference type="eggNOG" id="COG1534">
    <property type="taxonomic scope" value="Bacteria"/>
</dbReference>
<dbReference type="NCBIfam" id="TIGR00253">
    <property type="entry name" value="RNA_bind_YhbY"/>
    <property type="match status" value="1"/>
</dbReference>
<dbReference type="Pfam" id="PF01985">
    <property type="entry name" value="CRS1_YhbY"/>
    <property type="match status" value="1"/>
</dbReference>
<dbReference type="PANTHER" id="PTHR40065">
    <property type="entry name" value="RNA-BINDING PROTEIN YHBY"/>
    <property type="match status" value="1"/>
</dbReference>
<dbReference type="SMART" id="SM01103">
    <property type="entry name" value="CRS1_YhbY"/>
    <property type="match status" value="1"/>
</dbReference>
<dbReference type="RefSeq" id="WP_002685623.1">
    <property type="nucleotide sequence ID" value="NZ_JH600070.1"/>
</dbReference>
<organism evidence="4 5">
    <name type="scientific">Beggiatoa alba B18LD</name>
    <dbReference type="NCBI Taxonomy" id="395493"/>
    <lineage>
        <taxon>Bacteria</taxon>
        <taxon>Pseudomonadati</taxon>
        <taxon>Pseudomonadota</taxon>
        <taxon>Gammaproteobacteria</taxon>
        <taxon>Thiotrichales</taxon>
        <taxon>Thiotrichaceae</taxon>
        <taxon>Beggiatoa</taxon>
    </lineage>
</organism>
<dbReference type="OrthoDB" id="9797519at2"/>